<organism evidence="2 3">
    <name type="scientific">Morchella conica CCBAS932</name>
    <dbReference type="NCBI Taxonomy" id="1392247"/>
    <lineage>
        <taxon>Eukaryota</taxon>
        <taxon>Fungi</taxon>
        <taxon>Dikarya</taxon>
        <taxon>Ascomycota</taxon>
        <taxon>Pezizomycotina</taxon>
        <taxon>Pezizomycetes</taxon>
        <taxon>Pezizales</taxon>
        <taxon>Morchellaceae</taxon>
        <taxon>Morchella</taxon>
    </lineage>
</organism>
<evidence type="ECO:0000313" key="3">
    <source>
        <dbReference type="Proteomes" id="UP000277580"/>
    </source>
</evidence>
<evidence type="ECO:0000313" key="2">
    <source>
        <dbReference type="EMBL" id="RPB06313.1"/>
    </source>
</evidence>
<reference evidence="2 3" key="1">
    <citation type="journal article" date="2018" name="Nat. Ecol. Evol.">
        <title>Pezizomycetes genomes reveal the molecular basis of ectomycorrhizal truffle lifestyle.</title>
        <authorList>
            <person name="Murat C."/>
            <person name="Payen T."/>
            <person name="Noel B."/>
            <person name="Kuo A."/>
            <person name="Morin E."/>
            <person name="Chen J."/>
            <person name="Kohler A."/>
            <person name="Krizsan K."/>
            <person name="Balestrini R."/>
            <person name="Da Silva C."/>
            <person name="Montanini B."/>
            <person name="Hainaut M."/>
            <person name="Levati E."/>
            <person name="Barry K.W."/>
            <person name="Belfiori B."/>
            <person name="Cichocki N."/>
            <person name="Clum A."/>
            <person name="Dockter R.B."/>
            <person name="Fauchery L."/>
            <person name="Guy J."/>
            <person name="Iotti M."/>
            <person name="Le Tacon F."/>
            <person name="Lindquist E.A."/>
            <person name="Lipzen A."/>
            <person name="Malagnac F."/>
            <person name="Mello A."/>
            <person name="Molinier V."/>
            <person name="Miyauchi S."/>
            <person name="Poulain J."/>
            <person name="Riccioni C."/>
            <person name="Rubini A."/>
            <person name="Sitrit Y."/>
            <person name="Splivallo R."/>
            <person name="Traeger S."/>
            <person name="Wang M."/>
            <person name="Zifcakova L."/>
            <person name="Wipf D."/>
            <person name="Zambonelli A."/>
            <person name="Paolocci F."/>
            <person name="Nowrousian M."/>
            <person name="Ottonello S."/>
            <person name="Baldrian P."/>
            <person name="Spatafora J.W."/>
            <person name="Henrissat B."/>
            <person name="Nagy L.G."/>
            <person name="Aury J.M."/>
            <person name="Wincker P."/>
            <person name="Grigoriev I.V."/>
            <person name="Bonfante P."/>
            <person name="Martin F.M."/>
        </authorList>
    </citation>
    <scope>NUCLEOTIDE SEQUENCE [LARGE SCALE GENOMIC DNA]</scope>
    <source>
        <strain evidence="2 3">CCBAS932</strain>
    </source>
</reference>
<dbReference type="Pfam" id="PF03184">
    <property type="entry name" value="DDE_1"/>
    <property type="match status" value="1"/>
</dbReference>
<dbReference type="AlphaFoldDB" id="A0A3N4K7E4"/>
<sequence length="130" mass="15231">LPTWIIYKGKSHYMGRHQSIDNSEAVFCSSDNVCTDNNMGLRCLKKHWHFDIHSKKISQARTRLLILDCHGSHLTDEFCSYTSSRNIHIMYLSAHSTHLLQPLYVDLFVTLQYYYCTAVDISSRNLYRLK</sequence>
<evidence type="ECO:0000259" key="1">
    <source>
        <dbReference type="Pfam" id="PF03184"/>
    </source>
</evidence>
<name>A0A3N4K7E4_9PEZI</name>
<dbReference type="InParanoid" id="A0A3N4K7E4"/>
<feature type="non-terminal residue" evidence="2">
    <location>
        <position position="1"/>
    </location>
</feature>
<dbReference type="OrthoDB" id="5231586at2759"/>
<dbReference type="GO" id="GO:0003676">
    <property type="term" value="F:nucleic acid binding"/>
    <property type="evidence" value="ECO:0007669"/>
    <property type="project" value="InterPro"/>
</dbReference>
<protein>
    <recommendedName>
        <fullName evidence="1">DDE-1 domain-containing protein</fullName>
    </recommendedName>
</protein>
<dbReference type="InterPro" id="IPR004875">
    <property type="entry name" value="DDE_SF_endonuclease_dom"/>
</dbReference>
<dbReference type="Proteomes" id="UP000277580">
    <property type="component" value="Unassembled WGS sequence"/>
</dbReference>
<gene>
    <name evidence="2" type="ORF">P167DRAFT_497849</name>
</gene>
<proteinExistence type="predicted"/>
<accession>A0A3N4K7E4</accession>
<dbReference type="EMBL" id="ML119476">
    <property type="protein sequence ID" value="RPB06313.1"/>
    <property type="molecule type" value="Genomic_DNA"/>
</dbReference>
<dbReference type="STRING" id="1392247.A0A3N4K7E4"/>
<feature type="domain" description="DDE-1" evidence="1">
    <location>
        <begin position="1"/>
        <end position="117"/>
    </location>
</feature>
<keyword evidence="3" id="KW-1185">Reference proteome</keyword>